<dbReference type="Proteomes" id="UP000887578">
    <property type="component" value="Unplaced"/>
</dbReference>
<dbReference type="Pfam" id="PF00012">
    <property type="entry name" value="HSP70"/>
    <property type="match status" value="1"/>
</dbReference>
<dbReference type="Gene3D" id="3.30.420.40">
    <property type="match status" value="2"/>
</dbReference>
<evidence type="ECO:0000313" key="5">
    <source>
        <dbReference type="WBParaSite" id="PDA_v2.g29260.t1"/>
    </source>
</evidence>
<dbReference type="InterPro" id="IPR013126">
    <property type="entry name" value="Hsp_70_fam"/>
</dbReference>
<proteinExistence type="inferred from homology"/>
<keyword evidence="2" id="KW-0547">Nucleotide-binding</keyword>
<keyword evidence="3" id="KW-0067">ATP-binding</keyword>
<dbReference type="GO" id="GO:0005524">
    <property type="term" value="F:ATP binding"/>
    <property type="evidence" value="ECO:0007669"/>
    <property type="project" value="UniProtKB-KW"/>
</dbReference>
<dbReference type="AlphaFoldDB" id="A0A914QD87"/>
<dbReference type="PANTHER" id="PTHR19375">
    <property type="entry name" value="HEAT SHOCK PROTEIN 70KDA"/>
    <property type="match status" value="1"/>
</dbReference>
<dbReference type="SUPFAM" id="SSF53067">
    <property type="entry name" value="Actin-like ATPase domain"/>
    <property type="match status" value="2"/>
</dbReference>
<reference evidence="5" key="1">
    <citation type="submission" date="2022-11" db="UniProtKB">
        <authorList>
            <consortium name="WormBaseParasite"/>
        </authorList>
    </citation>
    <scope>IDENTIFICATION</scope>
</reference>
<evidence type="ECO:0000256" key="2">
    <source>
        <dbReference type="ARBA" id="ARBA00022741"/>
    </source>
</evidence>
<name>A0A914QD87_9BILA</name>
<sequence length="220" mass="25089">MEINPAFYAFDVKRLIGKELNEIVVDPLWTFSVINYCEQIYFLFEDKYRFTKTRSAAYISSYLLKEIKRKVEEFQGLILDGVVVTVPSSFTEKQKQEMIHASGNAGCGVPYLLPEPIAALIAYSYETNIPNGSITLLFDLGGGTTDICISKIVENEIKVLIEMGDQFLGGKDFDKLLINHFNSILKKRYELDVFATNKKFRLMIKCQEIKHTLSVNMDAK</sequence>
<evidence type="ECO:0000313" key="4">
    <source>
        <dbReference type="Proteomes" id="UP000887578"/>
    </source>
</evidence>
<dbReference type="Gene3D" id="3.90.640.10">
    <property type="entry name" value="Actin, Chain A, domain 4"/>
    <property type="match status" value="1"/>
</dbReference>
<dbReference type="GO" id="GO:0140662">
    <property type="term" value="F:ATP-dependent protein folding chaperone"/>
    <property type="evidence" value="ECO:0007669"/>
    <property type="project" value="InterPro"/>
</dbReference>
<evidence type="ECO:0000256" key="1">
    <source>
        <dbReference type="ARBA" id="ARBA00007381"/>
    </source>
</evidence>
<keyword evidence="4" id="KW-1185">Reference proteome</keyword>
<dbReference type="InterPro" id="IPR043129">
    <property type="entry name" value="ATPase_NBD"/>
</dbReference>
<evidence type="ECO:0000256" key="3">
    <source>
        <dbReference type="ARBA" id="ARBA00022840"/>
    </source>
</evidence>
<comment type="similarity">
    <text evidence="1">Belongs to the heat shock protein 70 family.</text>
</comment>
<organism evidence="4 5">
    <name type="scientific">Panagrolaimus davidi</name>
    <dbReference type="NCBI Taxonomy" id="227884"/>
    <lineage>
        <taxon>Eukaryota</taxon>
        <taxon>Metazoa</taxon>
        <taxon>Ecdysozoa</taxon>
        <taxon>Nematoda</taxon>
        <taxon>Chromadorea</taxon>
        <taxon>Rhabditida</taxon>
        <taxon>Tylenchina</taxon>
        <taxon>Panagrolaimomorpha</taxon>
        <taxon>Panagrolaimoidea</taxon>
        <taxon>Panagrolaimidae</taxon>
        <taxon>Panagrolaimus</taxon>
    </lineage>
</organism>
<accession>A0A914QD87</accession>
<protein>
    <submittedName>
        <fullName evidence="5">Heat shock protein 70</fullName>
    </submittedName>
</protein>
<dbReference type="WBParaSite" id="PDA_v2.g29260.t1">
    <property type="protein sequence ID" value="PDA_v2.g29260.t1"/>
    <property type="gene ID" value="PDA_v2.g29260"/>
</dbReference>